<gene>
    <name evidence="1" type="primary">67</name>
    <name evidence="1" type="ORF">SEA_SEPHIROTH_67</name>
</gene>
<organism evidence="1 2">
    <name type="scientific">Gordonia Phage Sephiroth</name>
    <dbReference type="NCBI Taxonomy" id="2767553"/>
    <lineage>
        <taxon>Viruses</taxon>
        <taxon>Duplodnaviria</taxon>
        <taxon>Heunggongvirae</taxon>
        <taxon>Uroviricota</taxon>
        <taxon>Caudoviricetes</taxon>
        <taxon>Deeyouvirinae</taxon>
        <taxon>Octobienvirus</taxon>
        <taxon>Octobienvirus sephiroth</taxon>
    </lineage>
</organism>
<sequence length="268" mass="29451">MPAVRSTKTTKIPKKVLNAQYKARKDRGIGSVMVPAEPVREHLSRLRGAGMSFNAIAEQAGVSDAALRMIAKGTREHVHPRTAHFVMQVSYIPSRTRGTRRMPVAGTRRRIGALMRAGHRMQDIGEAMGTTLHTVREIFRSEGTKESVTVDTYRAACKAYAQLSMVKGPSSVTASRAERAGWPTVWDWETAHIDDPDSWPAELPKADAPAKVARRQGITLLGIGMTHAEVAAKLGVSERSVNRWSIQMKEADDAIPEQLSVQSHRLVA</sequence>
<keyword evidence="2" id="KW-1185">Reference proteome</keyword>
<name>A0A7G9UZF4_9CAUD</name>
<dbReference type="KEGG" id="vg:70081003"/>
<reference evidence="1 2" key="1">
    <citation type="submission" date="2020-06" db="EMBL/GenBank/DDBJ databases">
        <authorList>
            <person name="Aidoo V.A."/>
            <person name="Attix H.E."/>
            <person name="Centeno C.A."/>
            <person name="Hollingsworth J.S."/>
            <person name="Humbert W.S."/>
            <person name="Martinez-Aguilar E."/>
            <person name="Richter E.A."/>
            <person name="Smith D.M."/>
            <person name="Thoma A.L."/>
            <person name="Troup B.R."/>
            <person name="Watkins V.C."/>
            <person name="Brunner S."/>
            <person name="Chen S."/>
            <person name="Fogarty M.P."/>
            <person name="Merkhofer E.C."/>
            <person name="Garlena R.A."/>
            <person name="Russell D.A."/>
            <person name="Pope W.H."/>
            <person name="Jacobs-Sera D."/>
            <person name="Hatfull G.F."/>
        </authorList>
    </citation>
    <scope>NUCLEOTIDE SEQUENCE [LARGE SCALE GENOMIC DNA]</scope>
</reference>
<protein>
    <submittedName>
        <fullName evidence="1">Helix-turn-helix DNA binding domain protein</fullName>
    </submittedName>
</protein>
<accession>A0A7G9UZF4</accession>
<proteinExistence type="predicted"/>
<dbReference type="EMBL" id="MT684599">
    <property type="protein sequence ID" value="QNN99409.1"/>
    <property type="molecule type" value="Genomic_DNA"/>
</dbReference>
<dbReference type="Proteomes" id="UP000516065">
    <property type="component" value="Segment"/>
</dbReference>
<evidence type="ECO:0000313" key="1">
    <source>
        <dbReference type="EMBL" id="QNN99409.1"/>
    </source>
</evidence>
<evidence type="ECO:0000313" key="2">
    <source>
        <dbReference type="Proteomes" id="UP000516065"/>
    </source>
</evidence>
<dbReference type="RefSeq" id="YP_010246455.1">
    <property type="nucleotide sequence ID" value="NC_060135.1"/>
</dbReference>
<dbReference type="GeneID" id="70081003"/>